<organism evidence="5 6">
    <name type="scientific">Streptomyces flavofungini</name>
    <dbReference type="NCBI Taxonomy" id="68200"/>
    <lineage>
        <taxon>Bacteria</taxon>
        <taxon>Bacillati</taxon>
        <taxon>Actinomycetota</taxon>
        <taxon>Actinomycetes</taxon>
        <taxon>Kitasatosporales</taxon>
        <taxon>Streptomycetaceae</taxon>
        <taxon>Streptomyces</taxon>
    </lineage>
</organism>
<evidence type="ECO:0000313" key="5">
    <source>
        <dbReference type="EMBL" id="MBJ3808086.1"/>
    </source>
</evidence>
<evidence type="ECO:0000256" key="3">
    <source>
        <dbReference type="ARBA" id="ARBA00023163"/>
    </source>
</evidence>
<keyword evidence="3" id="KW-0804">Transcription</keyword>
<evidence type="ECO:0000259" key="4">
    <source>
        <dbReference type="PROSITE" id="PS50987"/>
    </source>
</evidence>
<dbReference type="Pfam" id="PF12840">
    <property type="entry name" value="HTH_20"/>
    <property type="match status" value="1"/>
</dbReference>
<gene>
    <name evidence="5" type="ORF">JGB26_13355</name>
</gene>
<accession>A0ABS0X4Q1</accession>
<dbReference type="InterPro" id="IPR011991">
    <property type="entry name" value="ArsR-like_HTH"/>
</dbReference>
<dbReference type="InterPro" id="IPR045981">
    <property type="entry name" value="DUF5937"/>
</dbReference>
<evidence type="ECO:0000256" key="2">
    <source>
        <dbReference type="ARBA" id="ARBA00023125"/>
    </source>
</evidence>
<dbReference type="PANTHER" id="PTHR33154">
    <property type="entry name" value="TRANSCRIPTIONAL REGULATOR, ARSR FAMILY"/>
    <property type="match status" value="1"/>
</dbReference>
<dbReference type="InterPro" id="IPR036390">
    <property type="entry name" value="WH_DNA-bd_sf"/>
</dbReference>
<dbReference type="PRINTS" id="PR00778">
    <property type="entry name" value="HTHARSR"/>
</dbReference>
<keyword evidence="1" id="KW-0805">Transcription regulation</keyword>
<keyword evidence="2" id="KW-0238">DNA-binding</keyword>
<dbReference type="PANTHER" id="PTHR33154:SF33">
    <property type="entry name" value="TRANSCRIPTIONAL REPRESSOR SDPR"/>
    <property type="match status" value="1"/>
</dbReference>
<feature type="domain" description="HTH arsR-type" evidence="4">
    <location>
        <begin position="275"/>
        <end position="367"/>
    </location>
</feature>
<dbReference type="CDD" id="cd00090">
    <property type="entry name" value="HTH_ARSR"/>
    <property type="match status" value="1"/>
</dbReference>
<proteinExistence type="predicted"/>
<dbReference type="NCBIfam" id="NF033788">
    <property type="entry name" value="HTH_metalloreg"/>
    <property type="match status" value="1"/>
</dbReference>
<evidence type="ECO:0000313" key="6">
    <source>
        <dbReference type="Proteomes" id="UP000634780"/>
    </source>
</evidence>
<comment type="caution">
    <text evidence="5">The sequence shown here is derived from an EMBL/GenBank/DDBJ whole genome shotgun (WGS) entry which is preliminary data.</text>
</comment>
<dbReference type="InterPro" id="IPR001845">
    <property type="entry name" value="HTH_ArsR_DNA-bd_dom"/>
</dbReference>
<protein>
    <submittedName>
        <fullName evidence="5">Helix-turn-helix transcriptional regulator</fullName>
    </submittedName>
</protein>
<name>A0ABS0X4Q1_9ACTN</name>
<dbReference type="EMBL" id="JAEKOZ010000007">
    <property type="protein sequence ID" value="MBJ3808086.1"/>
    <property type="molecule type" value="Genomic_DNA"/>
</dbReference>
<dbReference type="Proteomes" id="UP000634780">
    <property type="component" value="Unassembled WGS sequence"/>
</dbReference>
<dbReference type="SUPFAM" id="SSF46785">
    <property type="entry name" value="Winged helix' DNA-binding domain"/>
    <property type="match status" value="1"/>
</dbReference>
<dbReference type="InterPro" id="IPR036388">
    <property type="entry name" value="WH-like_DNA-bd_sf"/>
</dbReference>
<dbReference type="SMART" id="SM00418">
    <property type="entry name" value="HTH_ARSR"/>
    <property type="match status" value="1"/>
</dbReference>
<keyword evidence="6" id="KW-1185">Reference proteome</keyword>
<dbReference type="Pfam" id="PF19361">
    <property type="entry name" value="DUF5937"/>
    <property type="match status" value="1"/>
</dbReference>
<dbReference type="InterPro" id="IPR051081">
    <property type="entry name" value="HTH_MetalResp_TranReg"/>
</dbReference>
<sequence>MSVTIDITGLASERISFVPSPLAELGSALHALSEPDHHPSLHGWVASVTASLDSHLTDRMGEADFLWRATLSDVFMPFGAIPGRRALPGATLADDLDLLDRLTDEQFVDAALEFGWVHYDTRTPDVLEDAAGRQRALELAAARGGPQLRLAQRLLDDPPAVRAWFRRFLEDCDRAFFADTWARVSGRLTADARRKRQLLLHKGPREALTAVSPAVSLDETGTRITVDKMTSGQIRTGDGGLVLIPTSVGWPHLMVLFRYGWQASITYSVSAPGPAAPTSVEELTRRMSALAHPARMLLCRHLARAACTTGELADAYAMTAPEISRHLSVLKRAGLVTTRRRGRYVQHQLNLDAVARLGRDFIEGVLR</sequence>
<dbReference type="Gene3D" id="1.10.10.10">
    <property type="entry name" value="Winged helix-like DNA-binding domain superfamily/Winged helix DNA-binding domain"/>
    <property type="match status" value="1"/>
</dbReference>
<dbReference type="RefSeq" id="WP_190115571.1">
    <property type="nucleotide sequence ID" value="NZ_BMVR01000004.1"/>
</dbReference>
<dbReference type="PROSITE" id="PS50987">
    <property type="entry name" value="HTH_ARSR_2"/>
    <property type="match status" value="1"/>
</dbReference>
<reference evidence="5 6" key="1">
    <citation type="submission" date="2020-12" db="EMBL/GenBank/DDBJ databases">
        <title>Streptomyces typhae sp. nov., a novel endophytic actinomycete isolated from the root of cattail pollen (Typha angustifolia L.).</title>
        <authorList>
            <person name="Peng C."/>
            <person name="Liu C."/>
        </authorList>
    </citation>
    <scope>NUCLEOTIDE SEQUENCE [LARGE SCALE GENOMIC DNA]</scope>
    <source>
        <strain evidence="5 6">JCM 4753</strain>
    </source>
</reference>
<evidence type="ECO:0000256" key="1">
    <source>
        <dbReference type="ARBA" id="ARBA00023015"/>
    </source>
</evidence>